<dbReference type="EMBL" id="CAJVQB010000258">
    <property type="protein sequence ID" value="CAG8478231.1"/>
    <property type="molecule type" value="Genomic_DNA"/>
</dbReference>
<evidence type="ECO:0000256" key="1">
    <source>
        <dbReference type="ARBA" id="ARBA00001961"/>
    </source>
</evidence>
<feature type="compositionally biased region" description="Polar residues" evidence="12">
    <location>
        <begin position="183"/>
        <end position="202"/>
    </location>
</feature>
<feature type="compositionally biased region" description="Polar residues" evidence="12">
    <location>
        <begin position="238"/>
        <end position="257"/>
    </location>
</feature>
<keyword evidence="8" id="KW-0238">DNA-binding</keyword>
<dbReference type="InterPro" id="IPR002100">
    <property type="entry name" value="TF_MADSbox"/>
</dbReference>
<dbReference type="PRINTS" id="PR00404">
    <property type="entry name" value="MADSDOMAIN"/>
</dbReference>
<evidence type="ECO:0000256" key="7">
    <source>
        <dbReference type="ARBA" id="ARBA00023015"/>
    </source>
</evidence>
<keyword evidence="6" id="KW-0408">Iron</keyword>
<comment type="subcellular location">
    <subcellularLocation>
        <location evidence="2">Nucleus</location>
    </subcellularLocation>
</comment>
<comment type="similarity">
    <text evidence="11">Belongs to the MEF2 family.</text>
</comment>
<evidence type="ECO:0000256" key="2">
    <source>
        <dbReference type="ARBA" id="ARBA00004123"/>
    </source>
</evidence>
<feature type="region of interest" description="Disordered" evidence="12">
    <location>
        <begin position="179"/>
        <end position="209"/>
    </location>
</feature>
<evidence type="ECO:0000256" key="9">
    <source>
        <dbReference type="ARBA" id="ARBA00023163"/>
    </source>
</evidence>
<dbReference type="SMART" id="SM00702">
    <property type="entry name" value="P4Hc"/>
    <property type="match status" value="1"/>
</dbReference>
<feature type="domain" description="Fe2OG dioxygenase" evidence="14">
    <location>
        <begin position="435"/>
        <end position="536"/>
    </location>
</feature>
<keyword evidence="5" id="KW-0560">Oxidoreductase</keyword>
<dbReference type="Gene3D" id="2.60.120.620">
    <property type="entry name" value="q2cbj1_9rhob like domain"/>
    <property type="match status" value="1"/>
</dbReference>
<sequence length="542" mass="60353">MGRKKIQIKPIKDERNRQVTFLKRKYGLMKKAYELSVLCDCEIALIIFNSNNKLVQYASTDIDKILLKYTEYNEPHESKGNHDFANTTDDDDNPPPGFDTTDHKRFGIPSPQQTYPPAQVPGPYPMNNYAMFQSQHQQFMTQQFYPQINQQSMDAMSLPMTNVALQVPVSVAPSAAVNVPTSMSSPQLPDSNASSLTMSPTPSHIDASINGDILSPSILASSPKKPKLRVHIPETNEKQGTPAGQQAVQTVSPNQDETPSDSQQSLTLQPLQSSRPTPATSDVGPTSGLQSQFTSLPSPSTFFSEFYKTAELPSPITFSNTPTSASPGAFPWPLPRNYQHQPSPLAKHESNYVCAYTIDNVCTPEECAALIELSEAGGYKPALVNVGGGHQQLMTDVRNNTRYILDDVKLSSDLWSRISKFVPNIWSKNSFPVVGLNERFRFLRYDPGERFQPHQDGSFQRPDGSETTFVTMQLYLNDEGLEGGETSFLNPSSGKIKIAPKTGRVLIFEHPLYHEGSEVLKGRKYVIRSDVFYKTDKFLRKT</sequence>
<evidence type="ECO:0000256" key="3">
    <source>
        <dbReference type="ARBA" id="ARBA00022723"/>
    </source>
</evidence>
<keyword evidence="16" id="KW-1185">Reference proteome</keyword>
<evidence type="ECO:0000256" key="10">
    <source>
        <dbReference type="ARBA" id="ARBA00023242"/>
    </source>
</evidence>
<feature type="region of interest" description="Disordered" evidence="12">
    <location>
        <begin position="76"/>
        <end position="111"/>
    </location>
</feature>
<dbReference type="Pfam" id="PF13640">
    <property type="entry name" value="2OG-FeII_Oxy_3"/>
    <property type="match status" value="1"/>
</dbReference>
<dbReference type="InterPro" id="IPR005123">
    <property type="entry name" value="Oxoglu/Fe-dep_dioxygenase_dom"/>
</dbReference>
<evidence type="ECO:0000313" key="16">
    <source>
        <dbReference type="Proteomes" id="UP000789901"/>
    </source>
</evidence>
<reference evidence="15 16" key="1">
    <citation type="submission" date="2021-06" db="EMBL/GenBank/DDBJ databases">
        <authorList>
            <person name="Kallberg Y."/>
            <person name="Tangrot J."/>
            <person name="Rosling A."/>
        </authorList>
    </citation>
    <scope>NUCLEOTIDE SEQUENCE [LARGE SCALE GENOMIC DNA]</scope>
    <source>
        <strain evidence="15 16">120-4 pot B 10/14</strain>
    </source>
</reference>
<evidence type="ECO:0000256" key="5">
    <source>
        <dbReference type="ARBA" id="ARBA00023002"/>
    </source>
</evidence>
<dbReference type="PROSITE" id="PS51471">
    <property type="entry name" value="FE2OG_OXY"/>
    <property type="match status" value="1"/>
</dbReference>
<dbReference type="InterPro" id="IPR006620">
    <property type="entry name" value="Pro_4_hyd_alph"/>
</dbReference>
<evidence type="ECO:0000259" key="14">
    <source>
        <dbReference type="PROSITE" id="PS51471"/>
    </source>
</evidence>
<keyword evidence="7" id="KW-0805">Transcription regulation</keyword>
<dbReference type="PROSITE" id="PS00350">
    <property type="entry name" value="MADS_BOX_1"/>
    <property type="match status" value="1"/>
</dbReference>
<accession>A0ABM8VYE5</accession>
<gene>
    <name evidence="15" type="ORF">GMARGA_LOCUS1107</name>
</gene>
<protein>
    <submittedName>
        <fullName evidence="15">13045_t:CDS:1</fullName>
    </submittedName>
</protein>
<proteinExistence type="inferred from homology"/>
<dbReference type="SMART" id="SM00432">
    <property type="entry name" value="MADS"/>
    <property type="match status" value="1"/>
</dbReference>
<evidence type="ECO:0000256" key="8">
    <source>
        <dbReference type="ARBA" id="ARBA00023125"/>
    </source>
</evidence>
<evidence type="ECO:0000256" key="11">
    <source>
        <dbReference type="ARBA" id="ARBA00025805"/>
    </source>
</evidence>
<feature type="compositionally biased region" description="Polar residues" evidence="12">
    <location>
        <begin position="275"/>
        <end position="288"/>
    </location>
</feature>
<evidence type="ECO:0000259" key="13">
    <source>
        <dbReference type="PROSITE" id="PS50066"/>
    </source>
</evidence>
<dbReference type="Proteomes" id="UP000789901">
    <property type="component" value="Unassembled WGS sequence"/>
</dbReference>
<evidence type="ECO:0000256" key="12">
    <source>
        <dbReference type="SAM" id="MobiDB-lite"/>
    </source>
</evidence>
<dbReference type="PROSITE" id="PS50066">
    <property type="entry name" value="MADS_BOX_2"/>
    <property type="match status" value="1"/>
</dbReference>
<feature type="compositionally biased region" description="Low complexity" evidence="12">
    <location>
        <begin position="260"/>
        <end position="274"/>
    </location>
</feature>
<organism evidence="15 16">
    <name type="scientific">Gigaspora margarita</name>
    <dbReference type="NCBI Taxonomy" id="4874"/>
    <lineage>
        <taxon>Eukaryota</taxon>
        <taxon>Fungi</taxon>
        <taxon>Fungi incertae sedis</taxon>
        <taxon>Mucoromycota</taxon>
        <taxon>Glomeromycotina</taxon>
        <taxon>Glomeromycetes</taxon>
        <taxon>Diversisporales</taxon>
        <taxon>Gigasporaceae</taxon>
        <taxon>Gigaspora</taxon>
    </lineage>
</organism>
<dbReference type="InterPro" id="IPR044862">
    <property type="entry name" value="Pro_4_hyd_alph_FE2OG_OXY"/>
</dbReference>
<feature type="region of interest" description="Disordered" evidence="12">
    <location>
        <begin position="235"/>
        <end position="294"/>
    </location>
</feature>
<name>A0ABM8VYE5_GIGMA</name>
<evidence type="ECO:0000313" key="15">
    <source>
        <dbReference type="EMBL" id="CAG8478231.1"/>
    </source>
</evidence>
<comment type="cofactor">
    <cofactor evidence="1">
        <name>L-ascorbate</name>
        <dbReference type="ChEBI" id="CHEBI:38290"/>
    </cofactor>
</comment>
<keyword evidence="3" id="KW-0479">Metal-binding</keyword>
<keyword evidence="9" id="KW-0804">Transcription</keyword>
<dbReference type="InterPro" id="IPR033896">
    <property type="entry name" value="MEF2-like_N"/>
</dbReference>
<dbReference type="CDD" id="cd00265">
    <property type="entry name" value="MADS_MEF2_like"/>
    <property type="match status" value="1"/>
</dbReference>
<keyword evidence="4" id="KW-0223">Dioxygenase</keyword>
<feature type="domain" description="MADS-box" evidence="13">
    <location>
        <begin position="1"/>
        <end position="61"/>
    </location>
</feature>
<dbReference type="InterPro" id="IPR036879">
    <property type="entry name" value="TF_MADSbox_sf"/>
</dbReference>
<evidence type="ECO:0000256" key="6">
    <source>
        <dbReference type="ARBA" id="ARBA00023004"/>
    </source>
</evidence>
<dbReference type="SUPFAM" id="SSF55455">
    <property type="entry name" value="SRF-like"/>
    <property type="match status" value="1"/>
</dbReference>
<dbReference type="Gene3D" id="3.40.1810.10">
    <property type="entry name" value="Transcription factor, MADS-box"/>
    <property type="match status" value="1"/>
</dbReference>
<keyword evidence="10" id="KW-0539">Nucleus</keyword>
<dbReference type="PANTHER" id="PTHR10869:SF241">
    <property type="entry name" value="FE2OG DIOXYGENASE DOMAIN-CONTAINING PROTEIN"/>
    <property type="match status" value="1"/>
</dbReference>
<dbReference type="Pfam" id="PF00319">
    <property type="entry name" value="SRF-TF"/>
    <property type="match status" value="1"/>
</dbReference>
<comment type="caution">
    <text evidence="15">The sequence shown here is derived from an EMBL/GenBank/DDBJ whole genome shotgun (WGS) entry which is preliminary data.</text>
</comment>
<dbReference type="PANTHER" id="PTHR10869">
    <property type="entry name" value="PROLYL 4-HYDROXYLASE ALPHA SUBUNIT"/>
    <property type="match status" value="1"/>
</dbReference>
<evidence type="ECO:0000256" key="4">
    <source>
        <dbReference type="ARBA" id="ARBA00022964"/>
    </source>
</evidence>
<dbReference type="InterPro" id="IPR045054">
    <property type="entry name" value="P4HA-like"/>
</dbReference>